<name>A0A2V5INC8_9EURO</name>
<dbReference type="AlphaFoldDB" id="A0A2V5INC8"/>
<reference evidence="2 3" key="1">
    <citation type="submission" date="2018-02" db="EMBL/GenBank/DDBJ databases">
        <title>The genomes of Aspergillus section Nigri reveals drivers in fungal speciation.</title>
        <authorList>
            <consortium name="DOE Joint Genome Institute"/>
            <person name="Vesth T.C."/>
            <person name="Nybo J."/>
            <person name="Theobald S."/>
            <person name="Brandl J."/>
            <person name="Frisvad J.C."/>
            <person name="Nielsen K.F."/>
            <person name="Lyhne E.K."/>
            <person name="Kogle M.E."/>
            <person name="Kuo A."/>
            <person name="Riley R."/>
            <person name="Clum A."/>
            <person name="Nolan M."/>
            <person name="Lipzen A."/>
            <person name="Salamov A."/>
            <person name="Henrissat B."/>
            <person name="Wiebenga A."/>
            <person name="De vries R.P."/>
            <person name="Grigoriev I.V."/>
            <person name="Mortensen U.H."/>
            <person name="Andersen M.R."/>
            <person name="Baker S.E."/>
        </authorList>
    </citation>
    <scope>NUCLEOTIDE SEQUENCE [LARGE SCALE GENOMIC DNA]</scope>
    <source>
        <strain evidence="2 3">CBS 114.80</strain>
    </source>
</reference>
<evidence type="ECO:0000256" key="1">
    <source>
        <dbReference type="SAM" id="MobiDB-lite"/>
    </source>
</evidence>
<accession>A0A2V5INC8</accession>
<feature type="compositionally biased region" description="Polar residues" evidence="1">
    <location>
        <begin position="22"/>
        <end position="32"/>
    </location>
</feature>
<sequence length="105" mass="12264">MTSDCAQDNEHISDKGSDKQNHGSTQLQSPRKQTVICLRIEQIEPHHHHHHHHHHHCALEIRHFSDQTFQRSAIPCLYCVHETSKIPTKSWQSHSQAVQRNDIIM</sequence>
<feature type="compositionally biased region" description="Basic and acidic residues" evidence="1">
    <location>
        <begin position="8"/>
        <end position="21"/>
    </location>
</feature>
<proteinExistence type="predicted"/>
<keyword evidence="3" id="KW-1185">Reference proteome</keyword>
<feature type="region of interest" description="Disordered" evidence="1">
    <location>
        <begin position="1"/>
        <end position="33"/>
    </location>
</feature>
<protein>
    <submittedName>
        <fullName evidence="2">Uncharacterized protein</fullName>
    </submittedName>
</protein>
<feature type="non-terminal residue" evidence="2">
    <location>
        <position position="105"/>
    </location>
</feature>
<evidence type="ECO:0000313" key="3">
    <source>
        <dbReference type="Proteomes" id="UP000248817"/>
    </source>
</evidence>
<gene>
    <name evidence="2" type="ORF">BP00DRAFT_426989</name>
</gene>
<evidence type="ECO:0000313" key="2">
    <source>
        <dbReference type="EMBL" id="PYI30010.1"/>
    </source>
</evidence>
<organism evidence="2 3">
    <name type="scientific">Aspergillus indologenus CBS 114.80</name>
    <dbReference type="NCBI Taxonomy" id="1450541"/>
    <lineage>
        <taxon>Eukaryota</taxon>
        <taxon>Fungi</taxon>
        <taxon>Dikarya</taxon>
        <taxon>Ascomycota</taxon>
        <taxon>Pezizomycotina</taxon>
        <taxon>Eurotiomycetes</taxon>
        <taxon>Eurotiomycetidae</taxon>
        <taxon>Eurotiales</taxon>
        <taxon>Aspergillaceae</taxon>
        <taxon>Aspergillus</taxon>
        <taxon>Aspergillus subgen. Circumdati</taxon>
    </lineage>
</organism>
<dbReference type="EMBL" id="KZ825522">
    <property type="protein sequence ID" value="PYI30010.1"/>
    <property type="molecule type" value="Genomic_DNA"/>
</dbReference>
<dbReference type="Proteomes" id="UP000248817">
    <property type="component" value="Unassembled WGS sequence"/>
</dbReference>